<keyword evidence="2" id="KW-1185">Reference proteome</keyword>
<name>A0A1Y2A1W1_9PLEO</name>
<protein>
    <recommendedName>
        <fullName evidence="3">F-box domain-containing protein</fullName>
    </recommendedName>
</protein>
<sequence>LFSLPGELRNRIYDCILREQEELRYKTDDKPYRHYSAKNSNQEVNQLKYVCWQLRHETLSLELEIPTLVFPDLP</sequence>
<evidence type="ECO:0000313" key="2">
    <source>
        <dbReference type="Proteomes" id="UP000193144"/>
    </source>
</evidence>
<gene>
    <name evidence="1" type="ORF">BCR34DRAFT_467514</name>
</gene>
<evidence type="ECO:0008006" key="3">
    <source>
        <dbReference type="Google" id="ProtNLM"/>
    </source>
</evidence>
<accession>A0A1Y2A1W1</accession>
<comment type="caution">
    <text evidence="1">The sequence shown here is derived from an EMBL/GenBank/DDBJ whole genome shotgun (WGS) entry which is preliminary data.</text>
</comment>
<dbReference type="EMBL" id="MCFA01000021">
    <property type="protein sequence ID" value="ORY15995.1"/>
    <property type="molecule type" value="Genomic_DNA"/>
</dbReference>
<evidence type="ECO:0000313" key="1">
    <source>
        <dbReference type="EMBL" id="ORY15995.1"/>
    </source>
</evidence>
<dbReference type="Proteomes" id="UP000193144">
    <property type="component" value="Unassembled WGS sequence"/>
</dbReference>
<dbReference type="OrthoDB" id="4790878at2759"/>
<reference evidence="1 2" key="1">
    <citation type="submission" date="2016-07" db="EMBL/GenBank/DDBJ databases">
        <title>Pervasive Adenine N6-methylation of Active Genes in Fungi.</title>
        <authorList>
            <consortium name="DOE Joint Genome Institute"/>
            <person name="Mondo S.J."/>
            <person name="Dannebaum R.O."/>
            <person name="Kuo R.C."/>
            <person name="Labutti K."/>
            <person name="Haridas S."/>
            <person name="Kuo A."/>
            <person name="Salamov A."/>
            <person name="Ahrendt S.R."/>
            <person name="Lipzen A."/>
            <person name="Sullivan W."/>
            <person name="Andreopoulos W.B."/>
            <person name="Clum A."/>
            <person name="Lindquist E."/>
            <person name="Daum C."/>
            <person name="Ramamoorthy G.K."/>
            <person name="Gryganskyi A."/>
            <person name="Culley D."/>
            <person name="Magnuson J.K."/>
            <person name="James T.Y."/>
            <person name="O'Malley M.A."/>
            <person name="Stajich J.E."/>
            <person name="Spatafora J.W."/>
            <person name="Visel A."/>
            <person name="Grigoriev I.V."/>
        </authorList>
    </citation>
    <scope>NUCLEOTIDE SEQUENCE [LARGE SCALE GENOMIC DNA]</scope>
    <source>
        <strain evidence="1 2">CBS 115471</strain>
    </source>
</reference>
<proteinExistence type="predicted"/>
<organism evidence="1 2">
    <name type="scientific">Clohesyomyces aquaticus</name>
    <dbReference type="NCBI Taxonomy" id="1231657"/>
    <lineage>
        <taxon>Eukaryota</taxon>
        <taxon>Fungi</taxon>
        <taxon>Dikarya</taxon>
        <taxon>Ascomycota</taxon>
        <taxon>Pezizomycotina</taxon>
        <taxon>Dothideomycetes</taxon>
        <taxon>Pleosporomycetidae</taxon>
        <taxon>Pleosporales</taxon>
        <taxon>Lindgomycetaceae</taxon>
        <taxon>Clohesyomyces</taxon>
    </lineage>
</organism>
<feature type="non-terminal residue" evidence="1">
    <location>
        <position position="1"/>
    </location>
</feature>
<feature type="non-terminal residue" evidence="1">
    <location>
        <position position="74"/>
    </location>
</feature>
<dbReference type="AlphaFoldDB" id="A0A1Y2A1W1"/>